<evidence type="ECO:0000256" key="13">
    <source>
        <dbReference type="SAM" id="MobiDB-lite"/>
    </source>
</evidence>
<evidence type="ECO:0000256" key="9">
    <source>
        <dbReference type="ARBA" id="ARBA00034808"/>
    </source>
</evidence>
<feature type="region of interest" description="Disordered" evidence="13">
    <location>
        <begin position="702"/>
        <end position="728"/>
    </location>
</feature>
<dbReference type="GO" id="GO:0003677">
    <property type="term" value="F:DNA binding"/>
    <property type="evidence" value="ECO:0007669"/>
    <property type="project" value="UniProtKB-KW"/>
</dbReference>
<evidence type="ECO:0000256" key="4">
    <source>
        <dbReference type="ARBA" id="ARBA00022806"/>
    </source>
</evidence>
<dbReference type="InterPro" id="IPR014017">
    <property type="entry name" value="DNA_helicase_UvrD-like_C"/>
</dbReference>
<gene>
    <name evidence="16" type="ORF">E5333_06745</name>
</gene>
<evidence type="ECO:0000313" key="16">
    <source>
        <dbReference type="EMBL" id="TGY74381.1"/>
    </source>
</evidence>
<dbReference type="EMBL" id="SRYD01000022">
    <property type="protein sequence ID" value="TGY74381.1"/>
    <property type="molecule type" value="Genomic_DNA"/>
</dbReference>
<dbReference type="SUPFAM" id="SSF52540">
    <property type="entry name" value="P-loop containing nucleoside triphosphate hydrolases"/>
    <property type="match status" value="1"/>
</dbReference>
<evidence type="ECO:0000256" key="8">
    <source>
        <dbReference type="ARBA" id="ARBA00034617"/>
    </source>
</evidence>
<dbReference type="InterPro" id="IPR013986">
    <property type="entry name" value="DExx_box_DNA_helicase_dom_sf"/>
</dbReference>
<dbReference type="Gene3D" id="3.40.50.300">
    <property type="entry name" value="P-loop containing nucleotide triphosphate hydrolases"/>
    <property type="match status" value="2"/>
</dbReference>
<dbReference type="PROSITE" id="PS51198">
    <property type="entry name" value="UVRD_HELICASE_ATP_BIND"/>
    <property type="match status" value="1"/>
</dbReference>
<feature type="domain" description="UvrD-like helicase C-terminal" evidence="15">
    <location>
        <begin position="299"/>
        <end position="581"/>
    </location>
</feature>
<dbReference type="Pfam" id="PF00580">
    <property type="entry name" value="UvrD-helicase"/>
    <property type="match status" value="1"/>
</dbReference>
<proteinExistence type="inferred from homology"/>
<dbReference type="GO" id="GO:0005829">
    <property type="term" value="C:cytosol"/>
    <property type="evidence" value="ECO:0007669"/>
    <property type="project" value="TreeGrafter"/>
</dbReference>
<dbReference type="Pfam" id="PF21196">
    <property type="entry name" value="PcrA_UvrD_tudor"/>
    <property type="match status" value="1"/>
</dbReference>
<dbReference type="Gene3D" id="1.10.486.10">
    <property type="entry name" value="PCRA, domain 4"/>
    <property type="match status" value="1"/>
</dbReference>
<sequence>MTREDDYLLQLNDQQRDAVVYNDGPQLVIAGAGSGKTRVLTYKIVHLLRHGYEPWRILALTFTNKAAEDMRERIQQMVGPAVASQLWMGTFHSIFAKLLRLNADLIGFKSSFTIYDAADTKSLVKTILRDMELDDKVYKPATVIAEISKAKNALISPDMYIADSAQMSADERAKRPALTDIYGDIYRAYCARCRHAGAMDFDDLLYYMNVLLRDNPGIRRKYQEYFRYVLVDEYQDTNFAQHVIIRQLCEESKALCVVGDDAQSIYSFRGANISNILNLHKSFPALRTFKLEQNYRSTQNIINAANTLIAKNKEQIPKQVFSRNDVGSRIEVVQAYSDYEEAILVANKVSQMQMRSHDPYNEFAILYRTNSQSRRLEESLRNRNIPYRIYGGLSFYQRKEVKDIVAYMRLAVNPDDDEAFKRVINTPARGIGDTTVNRLIHTAMHCGVSMWNVATSLDCYDTGLKSAAIKKVTGFVELVQKFVGMVTANASAYDVARSIVEDTRMLASLIHDNTPESISKQENILELLQGISEFVGERMEQSAQETTLVDFLANVSLSSDQDMSDSNGEAVTLMTVHAAKGLEFNNVIVVGVEEELFPSAMSCDTLRGIEEERRLLYVAITRARRHCVITYAASRYRNGQTAPTRPSRFIGDIDRGYLYISPGSEFSRSDSVINPLDNYRDSMGSRMADDRRRSFRHPLVDDAPAKSHIHPVNLSSPPAGDGNSPRTDGNTYDVAALKVGMRIEHSRFGVGTISAVTSNAPSPTITVMFNVVGEKKLLLKFARFTILDN</sequence>
<dbReference type="GO" id="GO:0033202">
    <property type="term" value="C:DNA helicase complex"/>
    <property type="evidence" value="ECO:0007669"/>
    <property type="project" value="TreeGrafter"/>
</dbReference>
<name>A0A4S2FY53_9BACT</name>
<evidence type="ECO:0000256" key="12">
    <source>
        <dbReference type="PROSITE-ProRule" id="PRU00560"/>
    </source>
</evidence>
<feature type="binding site" evidence="12">
    <location>
        <begin position="30"/>
        <end position="37"/>
    </location>
    <ligand>
        <name>ATP</name>
        <dbReference type="ChEBI" id="CHEBI:30616"/>
    </ligand>
</feature>
<dbReference type="PROSITE" id="PS51217">
    <property type="entry name" value="UVRD_HELICASE_CTER"/>
    <property type="match status" value="1"/>
</dbReference>
<evidence type="ECO:0000256" key="3">
    <source>
        <dbReference type="ARBA" id="ARBA00022801"/>
    </source>
</evidence>
<dbReference type="InterPro" id="IPR014016">
    <property type="entry name" value="UvrD-like_ATP-bd"/>
</dbReference>
<accession>A0A4S2FY53</accession>
<evidence type="ECO:0000256" key="5">
    <source>
        <dbReference type="ARBA" id="ARBA00022840"/>
    </source>
</evidence>
<comment type="similarity">
    <text evidence="1">Belongs to the helicase family. UvrD subfamily.</text>
</comment>
<dbReference type="AlphaFoldDB" id="A0A4S2FY53"/>
<dbReference type="GO" id="GO:0000725">
    <property type="term" value="P:recombinational repair"/>
    <property type="evidence" value="ECO:0007669"/>
    <property type="project" value="TreeGrafter"/>
</dbReference>
<dbReference type="InterPro" id="IPR027417">
    <property type="entry name" value="P-loop_NTPase"/>
</dbReference>
<comment type="caution">
    <text evidence="16">The sequence shown here is derived from an EMBL/GenBank/DDBJ whole genome shotgun (WGS) entry which is preliminary data.</text>
</comment>
<evidence type="ECO:0000256" key="7">
    <source>
        <dbReference type="ARBA" id="ARBA00023235"/>
    </source>
</evidence>
<evidence type="ECO:0000256" key="10">
    <source>
        <dbReference type="ARBA" id="ARBA00034923"/>
    </source>
</evidence>
<dbReference type="InterPro" id="IPR000212">
    <property type="entry name" value="DNA_helicase_UvrD/REP"/>
</dbReference>
<protein>
    <recommendedName>
        <fullName evidence="9">DNA 3'-5' helicase</fullName>
        <ecNumber evidence="9">5.6.2.4</ecNumber>
    </recommendedName>
    <alternativeName>
        <fullName evidence="10">DNA 3'-5' helicase II</fullName>
    </alternativeName>
</protein>
<dbReference type="GO" id="GO:0016887">
    <property type="term" value="F:ATP hydrolysis activity"/>
    <property type="evidence" value="ECO:0007669"/>
    <property type="project" value="RHEA"/>
</dbReference>
<dbReference type="RefSeq" id="WP_135993133.1">
    <property type="nucleotide sequence ID" value="NZ_SRYD01000022.1"/>
</dbReference>
<evidence type="ECO:0000256" key="2">
    <source>
        <dbReference type="ARBA" id="ARBA00022741"/>
    </source>
</evidence>
<keyword evidence="6" id="KW-0238">DNA-binding</keyword>
<dbReference type="CDD" id="cd18807">
    <property type="entry name" value="SF1_C_UvrD"/>
    <property type="match status" value="1"/>
</dbReference>
<keyword evidence="2 12" id="KW-0547">Nucleotide-binding</keyword>
<keyword evidence="3 12" id="KW-0378">Hydrolase</keyword>
<comment type="catalytic activity">
    <reaction evidence="11">
        <text>ATP + H2O = ADP + phosphate + H(+)</text>
        <dbReference type="Rhea" id="RHEA:13065"/>
        <dbReference type="ChEBI" id="CHEBI:15377"/>
        <dbReference type="ChEBI" id="CHEBI:15378"/>
        <dbReference type="ChEBI" id="CHEBI:30616"/>
        <dbReference type="ChEBI" id="CHEBI:43474"/>
        <dbReference type="ChEBI" id="CHEBI:456216"/>
        <dbReference type="EC" id="5.6.2.4"/>
    </reaction>
</comment>
<reference evidence="16 17" key="1">
    <citation type="submission" date="2019-04" db="EMBL/GenBank/DDBJ databases">
        <title>Microbes associate with the intestines of laboratory mice.</title>
        <authorList>
            <person name="Navarre W."/>
            <person name="Wong E."/>
            <person name="Huang K."/>
            <person name="Tropini C."/>
            <person name="Ng K."/>
            <person name="Yu B."/>
        </authorList>
    </citation>
    <scope>NUCLEOTIDE SEQUENCE [LARGE SCALE GENOMIC DNA]</scope>
    <source>
        <strain evidence="16 17">NM06_A21</strain>
    </source>
</reference>
<organism evidence="16 17">
    <name type="scientific">Muribaculum intestinale</name>
    <dbReference type="NCBI Taxonomy" id="1796646"/>
    <lineage>
        <taxon>Bacteria</taxon>
        <taxon>Pseudomonadati</taxon>
        <taxon>Bacteroidota</taxon>
        <taxon>Bacteroidia</taxon>
        <taxon>Bacteroidales</taxon>
        <taxon>Muribaculaceae</taxon>
        <taxon>Muribaculum</taxon>
    </lineage>
</organism>
<dbReference type="EC" id="5.6.2.4" evidence="9"/>
<evidence type="ECO:0000256" key="11">
    <source>
        <dbReference type="ARBA" id="ARBA00048988"/>
    </source>
</evidence>
<dbReference type="GO" id="GO:0005524">
    <property type="term" value="F:ATP binding"/>
    <property type="evidence" value="ECO:0007669"/>
    <property type="project" value="UniProtKB-UniRule"/>
</dbReference>
<keyword evidence="5 12" id="KW-0067">ATP-binding</keyword>
<dbReference type="PANTHER" id="PTHR11070">
    <property type="entry name" value="UVRD / RECB / PCRA DNA HELICASE FAMILY MEMBER"/>
    <property type="match status" value="1"/>
</dbReference>
<feature type="domain" description="UvrD-like helicase ATP-binding" evidence="14">
    <location>
        <begin position="9"/>
        <end position="298"/>
    </location>
</feature>
<evidence type="ECO:0000256" key="1">
    <source>
        <dbReference type="ARBA" id="ARBA00009922"/>
    </source>
</evidence>
<dbReference type="Pfam" id="PF13361">
    <property type="entry name" value="UvrD_C"/>
    <property type="match status" value="1"/>
</dbReference>
<evidence type="ECO:0000259" key="15">
    <source>
        <dbReference type="PROSITE" id="PS51217"/>
    </source>
</evidence>
<dbReference type="Gene3D" id="1.10.10.160">
    <property type="match status" value="1"/>
</dbReference>
<dbReference type="Proteomes" id="UP000306630">
    <property type="component" value="Unassembled WGS sequence"/>
</dbReference>
<dbReference type="CDD" id="cd17932">
    <property type="entry name" value="DEXQc_UvrD"/>
    <property type="match status" value="1"/>
</dbReference>
<dbReference type="PANTHER" id="PTHR11070:SF2">
    <property type="entry name" value="ATP-DEPENDENT DNA HELICASE SRS2"/>
    <property type="match status" value="1"/>
</dbReference>
<dbReference type="GO" id="GO:0043138">
    <property type="term" value="F:3'-5' DNA helicase activity"/>
    <property type="evidence" value="ECO:0007669"/>
    <property type="project" value="UniProtKB-EC"/>
</dbReference>
<keyword evidence="7" id="KW-0413">Isomerase</keyword>
<evidence type="ECO:0000256" key="6">
    <source>
        <dbReference type="ARBA" id="ARBA00023125"/>
    </source>
</evidence>
<evidence type="ECO:0000313" key="17">
    <source>
        <dbReference type="Proteomes" id="UP000306630"/>
    </source>
</evidence>
<evidence type="ECO:0000259" key="14">
    <source>
        <dbReference type="PROSITE" id="PS51198"/>
    </source>
</evidence>
<keyword evidence="4 12" id="KW-0347">Helicase</keyword>
<comment type="catalytic activity">
    <reaction evidence="8">
        <text>Couples ATP hydrolysis with the unwinding of duplex DNA by translocating in the 3'-5' direction.</text>
        <dbReference type="EC" id="5.6.2.4"/>
    </reaction>
</comment>